<reference evidence="1 2" key="1">
    <citation type="submission" date="2016-09" db="EMBL/GenBank/DDBJ databases">
        <authorList>
            <person name="Laine KS P."/>
        </authorList>
    </citation>
    <scope>NUCLEOTIDE SEQUENCE [LARGE SCALE GENOMIC DNA]</scope>
    <source>
        <strain evidence="1">PFRJS-23</strain>
    </source>
</reference>
<dbReference type="InterPro" id="IPR024787">
    <property type="entry name" value="EcsC"/>
</dbReference>
<sequence length="326" mass="34950">MPNPVHDIDAGGQPMDKYDARVWKSLNEFWEKKSDPQTLTNRAAAALQHGGAAVEGAAKKATGAIPEMVKQPIRHVSDAAGEKVMEPVAKSVVHLLDLVNSWALDLNDPSWVVTHAQKQGLCIDAFTELHDADLKFCDRLLDRSTLTWRTVGALEGGAMGALAMVPIAGTVASISADIIVIQVLSTAIAARVAYSYGFDAKDPDEQRFIQRLVNRTFMAQAAKTQPMAQVGKAAGAIKGRVHWSDKLRNDHQIIKNLEKLMNLTGTNGGKVGVQSVGKAVPVVGVLLGAGTNSAVLGNVAADAKRYCQTRFLCEKYGLQTPSALDF</sequence>
<evidence type="ECO:0000313" key="1">
    <source>
        <dbReference type="EMBL" id="SCQ81522.1"/>
    </source>
</evidence>
<dbReference type="OrthoDB" id="3250773at2"/>
<evidence type="ECO:0000313" key="2">
    <source>
        <dbReference type="Proteomes" id="UP000250080"/>
    </source>
</evidence>
<organism evidence="1 2">
    <name type="scientific">Propionibacterium freudenreichii</name>
    <dbReference type="NCBI Taxonomy" id="1744"/>
    <lineage>
        <taxon>Bacteria</taxon>
        <taxon>Bacillati</taxon>
        <taxon>Actinomycetota</taxon>
        <taxon>Actinomycetes</taxon>
        <taxon>Propionibacteriales</taxon>
        <taxon>Propionibacteriaceae</taxon>
        <taxon>Propionibacterium</taxon>
    </lineage>
</organism>
<name>A0A0A8QLT6_9ACTN</name>
<gene>
    <name evidence="1" type="ORF">PFR_JS23_1960</name>
</gene>
<dbReference type="Pfam" id="PF12787">
    <property type="entry name" value="EcsC"/>
    <property type="match status" value="1"/>
</dbReference>
<dbReference type="OMA" id="ELANEWM"/>
<dbReference type="RefSeq" id="WP_013160232.1">
    <property type="nucleotide sequence ID" value="NZ_CCYR01000017.1"/>
</dbReference>
<dbReference type="EMBL" id="LT618793">
    <property type="protein sequence ID" value="SCQ81522.1"/>
    <property type="molecule type" value="Genomic_DNA"/>
</dbReference>
<dbReference type="Proteomes" id="UP000250080">
    <property type="component" value="Chromosome I"/>
</dbReference>
<accession>A0A0A8QLT6</accession>
<proteinExistence type="predicted"/>
<protein>
    <recommendedName>
        <fullName evidence="3">EcsC family protein</fullName>
    </recommendedName>
</protein>
<dbReference type="AlphaFoldDB" id="A0A0A8QLT6"/>
<evidence type="ECO:0008006" key="3">
    <source>
        <dbReference type="Google" id="ProtNLM"/>
    </source>
</evidence>